<feature type="region of interest" description="Disordered" evidence="9">
    <location>
        <begin position="286"/>
        <end position="311"/>
    </location>
</feature>
<accession>A0A6N9YS89</accession>
<dbReference type="InterPro" id="IPR024079">
    <property type="entry name" value="MetalloPept_cat_dom_sf"/>
</dbReference>
<evidence type="ECO:0000256" key="6">
    <source>
        <dbReference type="ARBA" id="ARBA00022833"/>
    </source>
</evidence>
<feature type="domain" description="Peptidase M43 pregnancy-associated plasma-A" evidence="10">
    <location>
        <begin position="133"/>
        <end position="276"/>
    </location>
</feature>
<dbReference type="SUPFAM" id="SSF55486">
    <property type="entry name" value="Metalloproteases ('zincins'), catalytic domain"/>
    <property type="match status" value="1"/>
</dbReference>
<evidence type="ECO:0000313" key="12">
    <source>
        <dbReference type="Proteomes" id="UP000469185"/>
    </source>
</evidence>
<keyword evidence="5" id="KW-0378">Hydrolase</keyword>
<dbReference type="CDD" id="cd04275">
    <property type="entry name" value="ZnMc_pappalysin_like"/>
    <property type="match status" value="1"/>
</dbReference>
<dbReference type="GO" id="GO:0046872">
    <property type="term" value="F:metal ion binding"/>
    <property type="evidence" value="ECO:0007669"/>
    <property type="project" value="UniProtKB-KW"/>
</dbReference>
<evidence type="ECO:0000256" key="5">
    <source>
        <dbReference type="ARBA" id="ARBA00022801"/>
    </source>
</evidence>
<organism evidence="11 12">
    <name type="scientific">Phytoactinopolyspora alkaliphila</name>
    <dbReference type="NCBI Taxonomy" id="1783498"/>
    <lineage>
        <taxon>Bacteria</taxon>
        <taxon>Bacillati</taxon>
        <taxon>Actinomycetota</taxon>
        <taxon>Actinomycetes</taxon>
        <taxon>Jiangellales</taxon>
        <taxon>Jiangellaceae</taxon>
        <taxon>Phytoactinopolyspora</taxon>
    </lineage>
</organism>
<keyword evidence="8" id="KW-1015">Disulfide bond</keyword>
<dbReference type="Pfam" id="PF05572">
    <property type="entry name" value="Peptidase_M43"/>
    <property type="match status" value="1"/>
</dbReference>
<keyword evidence="12" id="KW-1185">Reference proteome</keyword>
<reference evidence="11 12" key="1">
    <citation type="submission" date="2020-02" db="EMBL/GenBank/DDBJ databases">
        <authorList>
            <person name="Li X.-J."/>
            <person name="Feng X.-M."/>
        </authorList>
    </citation>
    <scope>NUCLEOTIDE SEQUENCE [LARGE SCALE GENOMIC DNA]</scope>
    <source>
        <strain evidence="11 12">CGMCC 4.7225</strain>
    </source>
</reference>
<evidence type="ECO:0000256" key="8">
    <source>
        <dbReference type="ARBA" id="ARBA00023157"/>
    </source>
</evidence>
<comment type="similarity">
    <text evidence="1">Belongs to the peptidase M43B family.</text>
</comment>
<name>A0A6N9YS89_9ACTN</name>
<evidence type="ECO:0000256" key="4">
    <source>
        <dbReference type="ARBA" id="ARBA00022729"/>
    </source>
</evidence>
<evidence type="ECO:0000256" key="2">
    <source>
        <dbReference type="ARBA" id="ARBA00022670"/>
    </source>
</evidence>
<dbReference type="InterPro" id="IPR008754">
    <property type="entry name" value="Peptidase_M43"/>
</dbReference>
<comment type="caution">
    <text evidence="11">The sequence shown here is derived from an EMBL/GenBank/DDBJ whole genome shotgun (WGS) entry which is preliminary data.</text>
</comment>
<evidence type="ECO:0000256" key="1">
    <source>
        <dbReference type="ARBA" id="ARBA00008721"/>
    </source>
</evidence>
<dbReference type="PANTHER" id="PTHR47466:SF1">
    <property type="entry name" value="METALLOPROTEASE MEP1 (AFU_ORTHOLOGUE AFUA_1G07730)-RELATED"/>
    <property type="match status" value="1"/>
</dbReference>
<dbReference type="AlphaFoldDB" id="A0A6N9YS89"/>
<dbReference type="Proteomes" id="UP000469185">
    <property type="component" value="Unassembled WGS sequence"/>
</dbReference>
<proteinExistence type="inferred from homology"/>
<dbReference type="GO" id="GO:0008237">
    <property type="term" value="F:metallopeptidase activity"/>
    <property type="evidence" value="ECO:0007669"/>
    <property type="project" value="UniProtKB-KW"/>
</dbReference>
<keyword evidence="4" id="KW-0732">Signal</keyword>
<keyword evidence="6" id="KW-0862">Zinc</keyword>
<dbReference type="PANTHER" id="PTHR47466">
    <property type="match status" value="1"/>
</dbReference>
<keyword evidence="3" id="KW-0479">Metal-binding</keyword>
<keyword evidence="2 11" id="KW-0645">Protease</keyword>
<sequence>MPVHRRLLDSAPGYAGRCAELENFTFRRPEAARQEVARIPVVVHVVRESPDDVGDEQVAGQIEVLNRDFRGETPDIALIPEVWRGLVGDARVEFFLAEEDPDGEPTSGIIRVPTSVPAFGTDDSVKAGATGGSDAWPAEHYLNIWVCQLAGGVLGYAQFPSGPPTTDGVVITHTAFGTTGTAITPFDGGRTTTHEVGHWLNLRHIWGDDGEGCHGSDFVDDTPNQGGPNQGRPTYPTVSCANGPHGDMFMNFMDYTDDACMAMFTAGQVERMNAALSGPRAALLTAPAGSPSAGTAATGTASTAGQASAGH</sequence>
<evidence type="ECO:0000256" key="7">
    <source>
        <dbReference type="ARBA" id="ARBA00023049"/>
    </source>
</evidence>
<dbReference type="GO" id="GO:0006508">
    <property type="term" value="P:proteolysis"/>
    <property type="evidence" value="ECO:0007669"/>
    <property type="project" value="UniProtKB-KW"/>
</dbReference>
<evidence type="ECO:0000259" key="10">
    <source>
        <dbReference type="Pfam" id="PF05572"/>
    </source>
</evidence>
<dbReference type="EMBL" id="JAAGOB010000013">
    <property type="protein sequence ID" value="NED97669.1"/>
    <property type="molecule type" value="Genomic_DNA"/>
</dbReference>
<keyword evidence="7 11" id="KW-0482">Metalloprotease</keyword>
<evidence type="ECO:0000313" key="11">
    <source>
        <dbReference type="EMBL" id="NED97669.1"/>
    </source>
</evidence>
<dbReference type="Gene3D" id="3.40.390.10">
    <property type="entry name" value="Collagenase (Catalytic Domain)"/>
    <property type="match status" value="1"/>
</dbReference>
<evidence type="ECO:0000256" key="9">
    <source>
        <dbReference type="SAM" id="MobiDB-lite"/>
    </source>
</evidence>
<protein>
    <submittedName>
        <fullName evidence="11">Zinc metalloprotease</fullName>
    </submittedName>
</protein>
<feature type="region of interest" description="Disordered" evidence="9">
    <location>
        <begin position="215"/>
        <end position="236"/>
    </location>
</feature>
<gene>
    <name evidence="11" type="ORF">G1H11_20425</name>
</gene>
<evidence type="ECO:0000256" key="3">
    <source>
        <dbReference type="ARBA" id="ARBA00022723"/>
    </source>
</evidence>